<reference evidence="1 2" key="1">
    <citation type="submission" date="2019-03" db="EMBL/GenBank/DDBJ databases">
        <title>First draft genome of Liparis tanakae, snailfish: a comprehensive survey of snailfish specific genes.</title>
        <authorList>
            <person name="Kim W."/>
            <person name="Song I."/>
            <person name="Jeong J.-H."/>
            <person name="Kim D."/>
            <person name="Kim S."/>
            <person name="Ryu S."/>
            <person name="Song J.Y."/>
            <person name="Lee S.K."/>
        </authorList>
    </citation>
    <scope>NUCLEOTIDE SEQUENCE [LARGE SCALE GENOMIC DNA]</scope>
    <source>
        <tissue evidence="1">Muscle</tissue>
    </source>
</reference>
<evidence type="ECO:0000313" key="1">
    <source>
        <dbReference type="EMBL" id="TNN31466.1"/>
    </source>
</evidence>
<evidence type="ECO:0000313" key="2">
    <source>
        <dbReference type="Proteomes" id="UP000314294"/>
    </source>
</evidence>
<organism evidence="1 2">
    <name type="scientific">Liparis tanakae</name>
    <name type="common">Tanaka's snailfish</name>
    <dbReference type="NCBI Taxonomy" id="230148"/>
    <lineage>
        <taxon>Eukaryota</taxon>
        <taxon>Metazoa</taxon>
        <taxon>Chordata</taxon>
        <taxon>Craniata</taxon>
        <taxon>Vertebrata</taxon>
        <taxon>Euteleostomi</taxon>
        <taxon>Actinopterygii</taxon>
        <taxon>Neopterygii</taxon>
        <taxon>Teleostei</taxon>
        <taxon>Neoteleostei</taxon>
        <taxon>Acanthomorphata</taxon>
        <taxon>Eupercaria</taxon>
        <taxon>Perciformes</taxon>
        <taxon>Cottioidei</taxon>
        <taxon>Cottales</taxon>
        <taxon>Liparidae</taxon>
        <taxon>Liparis</taxon>
    </lineage>
</organism>
<comment type="caution">
    <text evidence="1">The sequence shown here is derived from an EMBL/GenBank/DDBJ whole genome shotgun (WGS) entry which is preliminary data.</text>
</comment>
<sequence>MKAARRSPLAARRSPLVSFAALRPSVPKASVAPPSTLALRLFFLLLFHSYGCHRRRQEPTASCVIHTSPGPKVGAPQHRQARRVPVTACHMQLYRIRNNSGYKQDINMRLFI</sequence>
<dbReference type="Proteomes" id="UP000314294">
    <property type="component" value="Unassembled WGS sequence"/>
</dbReference>
<proteinExistence type="predicted"/>
<dbReference type="EMBL" id="SRLO01003439">
    <property type="protein sequence ID" value="TNN31466.1"/>
    <property type="molecule type" value="Genomic_DNA"/>
</dbReference>
<keyword evidence="2" id="KW-1185">Reference proteome</keyword>
<dbReference type="AlphaFoldDB" id="A0A4Z2ERD2"/>
<protein>
    <submittedName>
        <fullName evidence="1">Uncharacterized protein</fullName>
    </submittedName>
</protein>
<gene>
    <name evidence="1" type="ORF">EYF80_058382</name>
</gene>
<name>A0A4Z2ERD2_9TELE</name>
<accession>A0A4Z2ERD2</accession>